<evidence type="ECO:0000256" key="1">
    <source>
        <dbReference type="ARBA" id="ARBA00004606"/>
    </source>
</evidence>
<dbReference type="SUPFAM" id="SSF53448">
    <property type="entry name" value="Nucleotide-diphospho-sugar transferases"/>
    <property type="match status" value="1"/>
</dbReference>
<evidence type="ECO:0000256" key="17">
    <source>
        <dbReference type="RuleBase" id="RU363038"/>
    </source>
</evidence>
<evidence type="ECO:0000256" key="9">
    <source>
        <dbReference type="ARBA" id="ARBA00022741"/>
    </source>
</evidence>
<evidence type="ECO:0000256" key="12">
    <source>
        <dbReference type="ARBA" id="ARBA00022968"/>
    </source>
</evidence>
<dbReference type="GO" id="GO:0008378">
    <property type="term" value="F:galactosyltransferase activity"/>
    <property type="evidence" value="ECO:0007669"/>
    <property type="project" value="TreeGrafter"/>
</dbReference>
<keyword evidence="16" id="KW-0325">Glycoprotein</keyword>
<reference evidence="20" key="1">
    <citation type="submission" date="2020-11" db="EMBL/GenBank/DDBJ databases">
        <authorList>
            <person name="Tran Van P."/>
        </authorList>
    </citation>
    <scope>NUCLEOTIDE SEQUENCE</scope>
</reference>
<dbReference type="InterPro" id="IPR027995">
    <property type="entry name" value="Galactosyl_T_N"/>
</dbReference>
<dbReference type="PANTHER" id="PTHR19300:SF57">
    <property type="entry name" value="BETA-1,4-N-ACETYLGALACTOSAMINYLTRANSFERASE"/>
    <property type="match status" value="1"/>
</dbReference>
<evidence type="ECO:0000256" key="6">
    <source>
        <dbReference type="ARBA" id="ARBA00022676"/>
    </source>
</evidence>
<evidence type="ECO:0000256" key="5">
    <source>
        <dbReference type="ARBA" id="ARBA00022598"/>
    </source>
</evidence>
<dbReference type="InterPro" id="IPR014729">
    <property type="entry name" value="Rossmann-like_a/b/a_fold"/>
</dbReference>
<dbReference type="GO" id="GO:0033842">
    <property type="term" value="F:N-acetyl-beta-glucosaminyl-derivative 4-beta-N-acetylgalactosaminyltransferase activity"/>
    <property type="evidence" value="ECO:0007669"/>
    <property type="project" value="TreeGrafter"/>
</dbReference>
<evidence type="ECO:0000256" key="18">
    <source>
        <dbReference type="SAM" id="SignalP"/>
    </source>
</evidence>
<evidence type="ECO:0000256" key="2">
    <source>
        <dbReference type="ARBA" id="ARBA00004922"/>
    </source>
</evidence>
<dbReference type="InterPro" id="IPR035684">
    <property type="entry name" value="ArgRS_core"/>
</dbReference>
<evidence type="ECO:0000256" key="4">
    <source>
        <dbReference type="ARBA" id="ARBA00005735"/>
    </source>
</evidence>
<keyword evidence="15 17" id="KW-0030">Aminoacyl-tRNA synthetase</keyword>
<dbReference type="Gene3D" id="3.40.50.620">
    <property type="entry name" value="HUPs"/>
    <property type="match status" value="3"/>
</dbReference>
<evidence type="ECO:0000313" key="21">
    <source>
        <dbReference type="Proteomes" id="UP000678499"/>
    </source>
</evidence>
<dbReference type="PRINTS" id="PR02050">
    <property type="entry name" value="B14GALTRFASE"/>
</dbReference>
<dbReference type="Pfam" id="PF00750">
    <property type="entry name" value="tRNA-synt_1d"/>
    <property type="match status" value="2"/>
</dbReference>
<keyword evidence="14" id="KW-0472">Membrane</keyword>
<evidence type="ECO:0000256" key="8">
    <source>
        <dbReference type="ARBA" id="ARBA00022692"/>
    </source>
</evidence>
<dbReference type="Pfam" id="PF02709">
    <property type="entry name" value="Glyco_transf_7C"/>
    <property type="match status" value="1"/>
</dbReference>
<dbReference type="Proteomes" id="UP000678499">
    <property type="component" value="Unassembled WGS sequence"/>
</dbReference>
<evidence type="ECO:0000259" key="19">
    <source>
        <dbReference type="SMART" id="SM00836"/>
    </source>
</evidence>
<evidence type="ECO:0000313" key="20">
    <source>
        <dbReference type="EMBL" id="CAD7274460.1"/>
    </source>
</evidence>
<keyword evidence="8" id="KW-0812">Transmembrane</keyword>
<dbReference type="OrthoDB" id="10038994at2759"/>
<dbReference type="GO" id="GO:0006420">
    <property type="term" value="P:arginyl-tRNA aminoacylation"/>
    <property type="evidence" value="ECO:0007669"/>
    <property type="project" value="InterPro"/>
</dbReference>
<protein>
    <recommendedName>
        <fullName evidence="19">DALR anticodon binding domain-containing protein</fullName>
    </recommendedName>
</protein>
<accession>A0A7R9BG18</accession>
<feature type="domain" description="DALR anticodon binding" evidence="19">
    <location>
        <begin position="780"/>
        <end position="874"/>
    </location>
</feature>
<dbReference type="EMBL" id="CAJPEX010000253">
    <property type="protein sequence ID" value="CAG0914612.1"/>
    <property type="molecule type" value="Genomic_DNA"/>
</dbReference>
<keyword evidence="7" id="KW-0808">Transferase</keyword>
<keyword evidence="5 17" id="KW-0436">Ligase</keyword>
<dbReference type="PANTHER" id="PTHR19300">
    <property type="entry name" value="BETA-1,4-GALACTOSYLTRANSFERASE"/>
    <property type="match status" value="1"/>
</dbReference>
<dbReference type="Gene3D" id="3.90.550.10">
    <property type="entry name" value="Spore Coat Polysaccharide Biosynthesis Protein SpsA, Chain A"/>
    <property type="match status" value="1"/>
</dbReference>
<organism evidence="20">
    <name type="scientific">Notodromas monacha</name>
    <dbReference type="NCBI Taxonomy" id="399045"/>
    <lineage>
        <taxon>Eukaryota</taxon>
        <taxon>Metazoa</taxon>
        <taxon>Ecdysozoa</taxon>
        <taxon>Arthropoda</taxon>
        <taxon>Crustacea</taxon>
        <taxon>Oligostraca</taxon>
        <taxon>Ostracoda</taxon>
        <taxon>Podocopa</taxon>
        <taxon>Podocopida</taxon>
        <taxon>Cypridocopina</taxon>
        <taxon>Cypridoidea</taxon>
        <taxon>Cyprididae</taxon>
        <taxon>Notodromas</taxon>
    </lineage>
</organism>
<dbReference type="InterPro" id="IPR027791">
    <property type="entry name" value="Galactosyl_T_C"/>
</dbReference>
<comment type="similarity">
    <text evidence="4">Belongs to the glycosyltransferase 7 family.</text>
</comment>
<dbReference type="Pfam" id="PF13733">
    <property type="entry name" value="Glyco_transf_7N"/>
    <property type="match status" value="1"/>
</dbReference>
<dbReference type="InterPro" id="IPR009080">
    <property type="entry name" value="tRNAsynth_Ia_anticodon-bd"/>
</dbReference>
<dbReference type="GO" id="GO:0005975">
    <property type="term" value="P:carbohydrate metabolic process"/>
    <property type="evidence" value="ECO:0007669"/>
    <property type="project" value="InterPro"/>
</dbReference>
<dbReference type="EMBL" id="OA882290">
    <property type="protein sequence ID" value="CAD7274460.1"/>
    <property type="molecule type" value="Genomic_DNA"/>
</dbReference>
<evidence type="ECO:0000256" key="3">
    <source>
        <dbReference type="ARBA" id="ARBA00005594"/>
    </source>
</evidence>
<dbReference type="InterPro" id="IPR008909">
    <property type="entry name" value="DALR_anticod-bd"/>
</dbReference>
<keyword evidence="10 17" id="KW-0067">ATP-binding</keyword>
<dbReference type="GO" id="GO:0005794">
    <property type="term" value="C:Golgi apparatus"/>
    <property type="evidence" value="ECO:0007669"/>
    <property type="project" value="TreeGrafter"/>
</dbReference>
<gene>
    <name evidence="20" type="ORF">NMOB1V02_LOCUS2291</name>
</gene>
<comment type="subcellular location">
    <subcellularLocation>
        <location evidence="1">Membrane</location>
        <topology evidence="1">Single-pass type II membrane protein</topology>
    </subcellularLocation>
</comment>
<dbReference type="SUPFAM" id="SSF52374">
    <property type="entry name" value="Nucleotidylyl transferase"/>
    <property type="match status" value="1"/>
</dbReference>
<comment type="pathway">
    <text evidence="2">Protein modification; protein glycosylation.</text>
</comment>
<dbReference type="UniPathway" id="UPA00378"/>
<comment type="similarity">
    <text evidence="3 17">Belongs to the class-I aminoacyl-tRNA synthetase family.</text>
</comment>
<keyword evidence="13" id="KW-1133">Transmembrane helix</keyword>
<keyword evidence="9 17" id="KW-0547">Nucleotide-binding</keyword>
<dbReference type="InterPro" id="IPR003859">
    <property type="entry name" value="Galactosyl_T"/>
</dbReference>
<sequence>MAYPKRWSRRTTIILLSCAALALLNLALGGNQYSVGALPRLVRDAWDTMSWNVRSVRTYSLDEIRQILNLTDDAEEAVRWAERVNTTEDARVGGDVNVIGNVSALFGHGSKCPPVPPDLLGLMEMNTSDVSWETIIAENPEVEPGGRYKPKNCISRNRVAIIVPYRDREAHLRVFLRHLHPMLRRQQLEYGIYVIDQVGKRPFNRAMLFNVGFLVSKKLFDYECFVFHDVDLIPEDDRNLYSCPEEPRHMSIAINDQGYKLPYDNIFGGVSAMTREQFETVNGFSNKFWGWGGEDDEMYERLKNSGFRVSRYPMSIGRYTALQHAKAKPNPRRYHLLHAAKNRMSIDGLDTIRYDIVDVVLKKMYTSVSDLKMKGRLSPRRLLLEQVGGTWNSTPTTEELSISRFRAGRISAGMIRDENLKLGFQLMAPNGLTRTRHLSAKGDVHSILRRFAVSAPFVSAEEMEAPSADDRGLMEFYVDPAEFLKGTLETIHDRPEDFWKHNMKLDARPAGNLVVEFSSPNIAKPFHMGHLRSTLVGNYVANVCRAMGDVVTTMNFLGDWGTQFGLLSRGLEDEPGWKEELMKSDSPLSVLQRIYIYANSLADENKEFLQDALAKFKLLEEGNPTVVADWQLIRESQYQKLTVKDLVETWKTRDEVLEDDNGRVVAHLKNGKKVTLLKSDGASIYLSRDIAKHVNFGRILGMSTRRGTAVMLADILDEARDRMEAQQAISPNTRATDAETVETLGLSCLVINVLAQRRVRDYEFRWEQALASKGDSGVALQYCHARLCSLEEKCGVDVVDSLTNEHLQSLLRSPEAILLTADLARANINRAFKVLPVKGRSAFDAEARMMLFHCARMVLSSGLKILGVQPLAAM</sequence>
<dbReference type="InterPro" id="IPR029044">
    <property type="entry name" value="Nucleotide-diphossugar_trans"/>
</dbReference>
<dbReference type="PROSITE" id="PS00178">
    <property type="entry name" value="AA_TRNA_LIGASE_I"/>
    <property type="match status" value="1"/>
</dbReference>
<evidence type="ECO:0000256" key="7">
    <source>
        <dbReference type="ARBA" id="ARBA00022679"/>
    </source>
</evidence>
<dbReference type="GO" id="GO:0005524">
    <property type="term" value="F:ATP binding"/>
    <property type="evidence" value="ECO:0007669"/>
    <property type="project" value="UniProtKB-KW"/>
</dbReference>
<name>A0A7R9BG18_9CRUS</name>
<dbReference type="GO" id="GO:0006688">
    <property type="term" value="P:glycosphingolipid biosynthetic process"/>
    <property type="evidence" value="ECO:0007669"/>
    <property type="project" value="TreeGrafter"/>
</dbReference>
<keyword evidence="11 17" id="KW-0648">Protein biosynthesis</keyword>
<feature type="signal peptide" evidence="18">
    <location>
        <begin position="1"/>
        <end position="29"/>
    </location>
</feature>
<evidence type="ECO:0000256" key="14">
    <source>
        <dbReference type="ARBA" id="ARBA00023136"/>
    </source>
</evidence>
<evidence type="ECO:0000256" key="11">
    <source>
        <dbReference type="ARBA" id="ARBA00022917"/>
    </source>
</evidence>
<dbReference type="CDD" id="cd00899">
    <property type="entry name" value="b4GalT"/>
    <property type="match status" value="1"/>
</dbReference>
<keyword evidence="6" id="KW-0328">Glycosyltransferase</keyword>
<dbReference type="GO" id="GO:0004814">
    <property type="term" value="F:arginine-tRNA ligase activity"/>
    <property type="evidence" value="ECO:0007669"/>
    <property type="project" value="InterPro"/>
</dbReference>
<evidence type="ECO:0000256" key="13">
    <source>
        <dbReference type="ARBA" id="ARBA00022989"/>
    </source>
</evidence>
<evidence type="ECO:0000256" key="15">
    <source>
        <dbReference type="ARBA" id="ARBA00023146"/>
    </source>
</evidence>
<keyword evidence="12" id="KW-0735">Signal-anchor</keyword>
<keyword evidence="21" id="KW-1185">Reference proteome</keyword>
<feature type="chain" id="PRO_5036402913" description="DALR anticodon binding domain-containing protein" evidence="18">
    <location>
        <begin position="30"/>
        <end position="874"/>
    </location>
</feature>
<proteinExistence type="inferred from homology"/>
<dbReference type="SUPFAM" id="SSF47323">
    <property type="entry name" value="Anticodon-binding domain of a subclass of class I aminoacyl-tRNA synthetases"/>
    <property type="match status" value="1"/>
</dbReference>
<evidence type="ECO:0000256" key="16">
    <source>
        <dbReference type="ARBA" id="ARBA00023180"/>
    </source>
</evidence>
<dbReference type="SMART" id="SM00836">
    <property type="entry name" value="DALR_1"/>
    <property type="match status" value="1"/>
</dbReference>
<evidence type="ECO:0000256" key="10">
    <source>
        <dbReference type="ARBA" id="ARBA00022840"/>
    </source>
</evidence>
<dbReference type="GO" id="GO:0016020">
    <property type="term" value="C:membrane"/>
    <property type="evidence" value="ECO:0007669"/>
    <property type="project" value="UniProtKB-SubCell"/>
</dbReference>
<dbReference type="InterPro" id="IPR001412">
    <property type="entry name" value="aa-tRNA-synth_I_CS"/>
</dbReference>
<dbReference type="AlphaFoldDB" id="A0A7R9BG18"/>
<keyword evidence="18" id="KW-0732">Signal</keyword>